<dbReference type="InterPro" id="IPR049512">
    <property type="entry name" value="DJR-like_dom"/>
</dbReference>
<dbReference type="Proteomes" id="UP000075809">
    <property type="component" value="Unassembled WGS sequence"/>
</dbReference>
<evidence type="ECO:0000259" key="1">
    <source>
        <dbReference type="Pfam" id="PF21738"/>
    </source>
</evidence>
<organism evidence="2 3">
    <name type="scientific">Mycetomoellerius zeteki</name>
    <dbReference type="NCBI Taxonomy" id="64791"/>
    <lineage>
        <taxon>Eukaryota</taxon>
        <taxon>Metazoa</taxon>
        <taxon>Ecdysozoa</taxon>
        <taxon>Arthropoda</taxon>
        <taxon>Hexapoda</taxon>
        <taxon>Insecta</taxon>
        <taxon>Pterygota</taxon>
        <taxon>Neoptera</taxon>
        <taxon>Endopterygota</taxon>
        <taxon>Hymenoptera</taxon>
        <taxon>Apocrita</taxon>
        <taxon>Aculeata</taxon>
        <taxon>Formicoidea</taxon>
        <taxon>Formicidae</taxon>
        <taxon>Myrmicinae</taxon>
        <taxon>Mycetomoellerius</taxon>
    </lineage>
</organism>
<dbReference type="AlphaFoldDB" id="A0A151WWX5"/>
<dbReference type="EMBL" id="KQ982676">
    <property type="protein sequence ID" value="KYQ52414.1"/>
    <property type="molecule type" value="Genomic_DNA"/>
</dbReference>
<dbReference type="Pfam" id="PF21738">
    <property type="entry name" value="DJR-like_dom"/>
    <property type="match status" value="1"/>
</dbReference>
<sequence length="208" mass="24336">MYLALCHPSDILDLSAEQLQYIPKIVLLRVYGDYIDHVWDKLPEHVKADSETHTYNPFANTTFGYRDELRIPTQQQDLYTLPCESFLYVEGRLTVKKKNDQTLTTLVNNCVAFMFDEIRYELNGVEIDRNRNVGITSTLKNYVSLTYDKSLIALNAGWNTRSNTEEGHFNFCVTNTMRCGKHVKNCALQNVFKIYNWSLQRQKELYRI</sequence>
<dbReference type="STRING" id="64791.A0A151WWX5"/>
<name>A0A151WWX5_9HYME</name>
<dbReference type="PANTHER" id="PTHR36159:SF1">
    <property type="entry name" value="RETROVIRUS-RELATED POL POLYPROTEIN FROM TRANSPOSON 412-LIKE PROTEIN"/>
    <property type="match status" value="1"/>
</dbReference>
<feature type="domain" description="Double jelly roll-like" evidence="1">
    <location>
        <begin position="105"/>
        <end position="178"/>
    </location>
</feature>
<evidence type="ECO:0000313" key="3">
    <source>
        <dbReference type="Proteomes" id="UP000075809"/>
    </source>
</evidence>
<evidence type="ECO:0000313" key="2">
    <source>
        <dbReference type="EMBL" id="KYQ52414.1"/>
    </source>
</evidence>
<accession>A0A151WWX5</accession>
<keyword evidence="3" id="KW-1185">Reference proteome</keyword>
<gene>
    <name evidence="2" type="ORF">ALC60_08472</name>
</gene>
<reference evidence="2 3" key="1">
    <citation type="submission" date="2015-09" db="EMBL/GenBank/DDBJ databases">
        <title>Trachymyrmex zeteki WGS genome.</title>
        <authorList>
            <person name="Nygaard S."/>
            <person name="Hu H."/>
            <person name="Boomsma J."/>
            <person name="Zhang G."/>
        </authorList>
    </citation>
    <scope>NUCLEOTIDE SEQUENCE [LARGE SCALE GENOMIC DNA]</scope>
    <source>
        <strain evidence="2">Tzet28-1</strain>
        <tissue evidence="2">Whole body</tissue>
    </source>
</reference>
<proteinExistence type="predicted"/>
<protein>
    <recommendedName>
        <fullName evidence="1">Double jelly roll-like domain-containing protein</fullName>
    </recommendedName>
</protein>
<dbReference type="PANTHER" id="PTHR36159">
    <property type="entry name" value="PROTEIN CBG23766"/>
    <property type="match status" value="1"/>
</dbReference>